<evidence type="ECO:0000313" key="8">
    <source>
        <dbReference type="EMBL" id="MSN96095.1"/>
    </source>
</evidence>
<dbReference type="PROSITE" id="PS50889">
    <property type="entry name" value="S4"/>
    <property type="match status" value="1"/>
</dbReference>
<dbReference type="Pfam" id="PF00849">
    <property type="entry name" value="PseudoU_synth_2"/>
    <property type="match status" value="1"/>
</dbReference>
<sequence length="252" mass="28913">MMLEKAYKILALQENISNNEAKKLIDNNLVFIGNKRLNIARQELNSNTKFRVLKIKKPSIIFEDKNIIAVNKPNFIISESLEKIYKARLLNRLDRETSGVVLLSKSDEFRKTAINEFKNLRVKKSYIAIVSGIISEDIEINEPILTIKGKNGAFSKISSQGKQAVSFVTPLMISGKKSLIKIDIKTGRTHQIRVHLSSIDHHIIGDEKYSKKSANRMYLHSYKTELLDYKFIANLDESFNNFGFEITKNMKF</sequence>
<dbReference type="GO" id="GO:0003723">
    <property type="term" value="F:RNA binding"/>
    <property type="evidence" value="ECO:0007669"/>
    <property type="project" value="UniProtKB-KW"/>
</dbReference>
<dbReference type="InterPro" id="IPR006224">
    <property type="entry name" value="PsdUridine_synth_RluA-like_CS"/>
</dbReference>
<dbReference type="PANTHER" id="PTHR21600">
    <property type="entry name" value="MITOCHONDRIAL RNA PSEUDOURIDINE SYNTHASE"/>
    <property type="match status" value="1"/>
</dbReference>
<evidence type="ECO:0000256" key="6">
    <source>
        <dbReference type="PROSITE-ProRule" id="PRU00182"/>
    </source>
</evidence>
<comment type="similarity">
    <text evidence="2">Belongs to the pseudouridine synthase RluA family.</text>
</comment>
<gene>
    <name evidence="8" type="ORF">F1B92_02610</name>
</gene>
<dbReference type="Proteomes" id="UP000476338">
    <property type="component" value="Unassembled WGS sequence"/>
</dbReference>
<dbReference type="PROSITE" id="PS01129">
    <property type="entry name" value="PSI_RLU"/>
    <property type="match status" value="1"/>
</dbReference>
<evidence type="ECO:0000256" key="5">
    <source>
        <dbReference type="ARBA" id="ARBA00033164"/>
    </source>
</evidence>
<keyword evidence="3" id="KW-0413">Isomerase</keyword>
<evidence type="ECO:0000256" key="2">
    <source>
        <dbReference type="ARBA" id="ARBA00010876"/>
    </source>
</evidence>
<dbReference type="InterPro" id="IPR050188">
    <property type="entry name" value="RluA_PseudoU_synthase"/>
</dbReference>
<accession>A0A6L5WJA2</accession>
<evidence type="ECO:0000256" key="3">
    <source>
        <dbReference type="ARBA" id="ARBA00023235"/>
    </source>
</evidence>
<feature type="domain" description="Pseudouridine synthase RsuA/RluA-like" evidence="7">
    <location>
        <begin position="77"/>
        <end position="198"/>
    </location>
</feature>
<name>A0A6L5WJA2_9BACT</name>
<dbReference type="InterPro" id="IPR006145">
    <property type="entry name" value="PsdUridine_synth_RsuA/RluA"/>
</dbReference>
<dbReference type="CDD" id="cd02869">
    <property type="entry name" value="PseudoU_synth_RluA_like"/>
    <property type="match status" value="1"/>
</dbReference>
<dbReference type="GO" id="GO:0140098">
    <property type="term" value="F:catalytic activity, acting on RNA"/>
    <property type="evidence" value="ECO:0007669"/>
    <property type="project" value="UniProtKB-ARBA"/>
</dbReference>
<dbReference type="Gene3D" id="3.30.2350.10">
    <property type="entry name" value="Pseudouridine synthase"/>
    <property type="match status" value="1"/>
</dbReference>
<keyword evidence="6" id="KW-0694">RNA-binding</keyword>
<proteinExistence type="inferred from homology"/>
<dbReference type="GO" id="GO:0009982">
    <property type="term" value="F:pseudouridine synthase activity"/>
    <property type="evidence" value="ECO:0007669"/>
    <property type="project" value="InterPro"/>
</dbReference>
<dbReference type="InterPro" id="IPR020103">
    <property type="entry name" value="PsdUridine_synth_cat_dom_sf"/>
</dbReference>
<comment type="catalytic activity">
    <reaction evidence="1">
        <text>a uridine in RNA = a pseudouridine in RNA</text>
        <dbReference type="Rhea" id="RHEA:48348"/>
        <dbReference type="Rhea" id="RHEA-COMP:12068"/>
        <dbReference type="Rhea" id="RHEA-COMP:12069"/>
        <dbReference type="ChEBI" id="CHEBI:65314"/>
        <dbReference type="ChEBI" id="CHEBI:65315"/>
    </reaction>
</comment>
<keyword evidence="9" id="KW-1185">Reference proteome</keyword>
<evidence type="ECO:0000256" key="4">
    <source>
        <dbReference type="ARBA" id="ARBA00031870"/>
    </source>
</evidence>
<organism evidence="8 9">
    <name type="scientific">Campylobacter portucalensis</name>
    <dbReference type="NCBI Taxonomy" id="2608384"/>
    <lineage>
        <taxon>Bacteria</taxon>
        <taxon>Pseudomonadati</taxon>
        <taxon>Campylobacterota</taxon>
        <taxon>Epsilonproteobacteria</taxon>
        <taxon>Campylobacterales</taxon>
        <taxon>Campylobacteraceae</taxon>
        <taxon>Campylobacter</taxon>
    </lineage>
</organism>
<dbReference type="PANTHER" id="PTHR21600:SF44">
    <property type="entry name" value="RIBOSOMAL LARGE SUBUNIT PSEUDOURIDINE SYNTHASE D"/>
    <property type="match status" value="1"/>
</dbReference>
<reference evidence="8 9" key="1">
    <citation type="submission" date="2019-09" db="EMBL/GenBank/DDBJ databases">
        <authorList>
            <person name="Silva M."/>
            <person name="Pereira G."/>
            <person name="Lopes-Da-Costa L."/>
            <person name="Silva E."/>
        </authorList>
    </citation>
    <scope>NUCLEOTIDE SEQUENCE [LARGE SCALE GENOMIC DNA]</scope>
    <source>
        <strain evidence="8 9">FMV-PI01</strain>
    </source>
</reference>
<evidence type="ECO:0000313" key="9">
    <source>
        <dbReference type="Proteomes" id="UP000476338"/>
    </source>
</evidence>
<evidence type="ECO:0000259" key="7">
    <source>
        <dbReference type="Pfam" id="PF00849"/>
    </source>
</evidence>
<dbReference type="GO" id="GO:0000455">
    <property type="term" value="P:enzyme-directed rRNA pseudouridine synthesis"/>
    <property type="evidence" value="ECO:0007669"/>
    <property type="project" value="TreeGrafter"/>
</dbReference>
<dbReference type="AlphaFoldDB" id="A0A6L5WJA2"/>
<dbReference type="SUPFAM" id="SSF55120">
    <property type="entry name" value="Pseudouridine synthase"/>
    <property type="match status" value="1"/>
</dbReference>
<protein>
    <recommendedName>
        <fullName evidence="4">RNA pseudouridylate synthase</fullName>
    </recommendedName>
    <alternativeName>
        <fullName evidence="5">RNA-uridine isomerase</fullName>
    </alternativeName>
</protein>
<evidence type="ECO:0000256" key="1">
    <source>
        <dbReference type="ARBA" id="ARBA00000073"/>
    </source>
</evidence>
<dbReference type="EMBL" id="VWSJ01000006">
    <property type="protein sequence ID" value="MSN96095.1"/>
    <property type="molecule type" value="Genomic_DNA"/>
</dbReference>
<reference evidence="8 9" key="2">
    <citation type="submission" date="2020-03" db="EMBL/GenBank/DDBJ databases">
        <title>Campylobacter portucalensis sp. nov., a new species of Campylobacter isolated from the reproductive tract of bulls.</title>
        <authorList>
            <person name="Silva M.F."/>
            <person name="Pereira G."/>
            <person name="Carneiro C."/>
            <person name="Hemphill A."/>
            <person name="Mateus L."/>
            <person name="Lopes-Da-Costa L."/>
            <person name="Silva E."/>
        </authorList>
    </citation>
    <scope>NUCLEOTIDE SEQUENCE [LARGE SCALE GENOMIC DNA]</scope>
    <source>
        <strain evidence="8 9">FMV-PI01</strain>
    </source>
</reference>
<comment type="caution">
    <text evidence="8">The sequence shown here is derived from an EMBL/GenBank/DDBJ whole genome shotgun (WGS) entry which is preliminary data.</text>
</comment>